<feature type="region of interest" description="Disordered" evidence="1">
    <location>
        <begin position="287"/>
        <end position="309"/>
    </location>
</feature>
<proteinExistence type="predicted"/>
<name>A0A1H1X5K8_BRESA</name>
<evidence type="ECO:0000259" key="2">
    <source>
        <dbReference type="PROSITE" id="PS50943"/>
    </source>
</evidence>
<dbReference type="PANTHER" id="PTHR35010">
    <property type="entry name" value="BLL4672 PROTEIN-RELATED"/>
    <property type="match status" value="1"/>
</dbReference>
<dbReference type="Gene3D" id="3.30.450.180">
    <property type="match status" value="1"/>
</dbReference>
<accession>A0A1H1X5K8</accession>
<dbReference type="PANTHER" id="PTHR35010:SF2">
    <property type="entry name" value="BLL4672 PROTEIN"/>
    <property type="match status" value="1"/>
</dbReference>
<feature type="domain" description="HTH cro/C1-type" evidence="2">
    <location>
        <begin position="35"/>
        <end position="82"/>
    </location>
</feature>
<evidence type="ECO:0000256" key="1">
    <source>
        <dbReference type="SAM" id="MobiDB-lite"/>
    </source>
</evidence>
<dbReference type="InterPro" id="IPR041413">
    <property type="entry name" value="MLTR_LBD"/>
</dbReference>
<reference evidence="3" key="1">
    <citation type="submission" date="2016-10" db="EMBL/GenBank/DDBJ databases">
        <authorList>
            <person name="Varghese N."/>
            <person name="Submissions S."/>
        </authorList>
    </citation>
    <scope>NUCLEOTIDE SEQUENCE [LARGE SCALE GENOMIC DNA]</scope>
    <source>
        <strain evidence="3">DSM 22082</strain>
    </source>
</reference>
<dbReference type="InterPro" id="IPR001387">
    <property type="entry name" value="Cro/C1-type_HTH"/>
</dbReference>
<dbReference type="SUPFAM" id="SSF47413">
    <property type="entry name" value="lambda repressor-like DNA-binding domains"/>
    <property type="match status" value="1"/>
</dbReference>
<dbReference type="STRING" id="629680.SAMN04489751_3579"/>
<evidence type="ECO:0000313" key="3">
    <source>
        <dbReference type="EMBL" id="SDT03859.1"/>
    </source>
</evidence>
<dbReference type="EMBL" id="LT629739">
    <property type="protein sequence ID" value="SDT03859.1"/>
    <property type="molecule type" value="Genomic_DNA"/>
</dbReference>
<gene>
    <name evidence="3" type="ORF">SAMN04489751_3579</name>
</gene>
<dbReference type="RefSeq" id="WP_092107723.1">
    <property type="nucleotide sequence ID" value="NZ_LT629739.1"/>
</dbReference>
<dbReference type="AlphaFoldDB" id="A0A1H1X5K8"/>
<evidence type="ECO:0000313" key="4">
    <source>
        <dbReference type="Proteomes" id="UP000199700"/>
    </source>
</evidence>
<keyword evidence="4" id="KW-1185">Reference proteome</keyword>
<feature type="compositionally biased region" description="Polar residues" evidence="1">
    <location>
        <begin position="298"/>
        <end position="309"/>
    </location>
</feature>
<dbReference type="CDD" id="cd00093">
    <property type="entry name" value="HTH_XRE"/>
    <property type="match status" value="1"/>
</dbReference>
<sequence length="309" mass="34213">MDNRDDIKGFLASRRAKLTPDMVGLPTSARRRVPGLRREEVAVLAGVSTEWYTRLEKGHIGEVSEDVLDAVAEALRLDDDERTYLNDLARAAKPARRKAARRREVPVAPQVQWMLDSITMSAAFVRNGRLDVIGSNALGRALHAPMFESPTAAAHGKPNFARYHFLDESSKDFFVDWESGAAATVALLRAEAGREPYDKTLRELIGELSTASEEFSAYWASHDIRIRHEGTKRLQHPEIGEIELTYQSVDLPTAKRAWHDLSFYTAEPGSQHEANLKLLASWAAPSAARSGAPADDSTVPTQQADEQSP</sequence>
<dbReference type="Pfam" id="PF13560">
    <property type="entry name" value="HTH_31"/>
    <property type="match status" value="1"/>
</dbReference>
<dbReference type="Gene3D" id="1.10.260.40">
    <property type="entry name" value="lambda repressor-like DNA-binding domains"/>
    <property type="match status" value="1"/>
</dbReference>
<dbReference type="Pfam" id="PF17765">
    <property type="entry name" value="MLTR_LBD"/>
    <property type="match status" value="1"/>
</dbReference>
<dbReference type="SMART" id="SM00530">
    <property type="entry name" value="HTH_XRE"/>
    <property type="match status" value="1"/>
</dbReference>
<dbReference type="Proteomes" id="UP000199700">
    <property type="component" value="Chromosome"/>
</dbReference>
<dbReference type="PROSITE" id="PS50943">
    <property type="entry name" value="HTH_CROC1"/>
    <property type="match status" value="1"/>
</dbReference>
<dbReference type="InterPro" id="IPR010982">
    <property type="entry name" value="Lambda_DNA-bd_dom_sf"/>
</dbReference>
<dbReference type="GO" id="GO:0003677">
    <property type="term" value="F:DNA binding"/>
    <property type="evidence" value="ECO:0007669"/>
    <property type="project" value="InterPro"/>
</dbReference>
<protein>
    <submittedName>
        <fullName evidence="3">Helix-turn-helix domain-containing protein</fullName>
    </submittedName>
</protein>
<dbReference type="OrthoDB" id="3518652at2"/>
<feature type="compositionally biased region" description="Low complexity" evidence="1">
    <location>
        <begin position="287"/>
        <end position="297"/>
    </location>
</feature>
<organism evidence="3 4">
    <name type="scientific">Brevibacterium sandarakinum</name>
    <dbReference type="NCBI Taxonomy" id="629680"/>
    <lineage>
        <taxon>Bacteria</taxon>
        <taxon>Bacillati</taxon>
        <taxon>Actinomycetota</taxon>
        <taxon>Actinomycetes</taxon>
        <taxon>Micrococcales</taxon>
        <taxon>Brevibacteriaceae</taxon>
        <taxon>Brevibacterium</taxon>
    </lineage>
</organism>